<reference evidence="1" key="1">
    <citation type="journal article" date="2023" name="Insect Mol. Biol.">
        <title>Genome sequencing provides insights into the evolution of gene families encoding plant cell wall-degrading enzymes in longhorned beetles.</title>
        <authorList>
            <person name="Shin N.R."/>
            <person name="Okamura Y."/>
            <person name="Kirsch R."/>
            <person name="Pauchet Y."/>
        </authorList>
    </citation>
    <scope>NUCLEOTIDE SEQUENCE</scope>
    <source>
        <strain evidence="1">AMC_N1</strain>
    </source>
</reference>
<dbReference type="PANTHER" id="PTHR39953:SF1">
    <property type="entry name" value="RE54151P"/>
    <property type="match status" value="1"/>
</dbReference>
<gene>
    <name evidence="1" type="ORF">NQ318_013435</name>
</gene>
<proteinExistence type="predicted"/>
<comment type="caution">
    <text evidence="1">The sequence shown here is derived from an EMBL/GenBank/DDBJ whole genome shotgun (WGS) entry which is preliminary data.</text>
</comment>
<organism evidence="1 2">
    <name type="scientific">Aromia moschata</name>
    <dbReference type="NCBI Taxonomy" id="1265417"/>
    <lineage>
        <taxon>Eukaryota</taxon>
        <taxon>Metazoa</taxon>
        <taxon>Ecdysozoa</taxon>
        <taxon>Arthropoda</taxon>
        <taxon>Hexapoda</taxon>
        <taxon>Insecta</taxon>
        <taxon>Pterygota</taxon>
        <taxon>Neoptera</taxon>
        <taxon>Endopterygota</taxon>
        <taxon>Coleoptera</taxon>
        <taxon>Polyphaga</taxon>
        <taxon>Cucujiformia</taxon>
        <taxon>Chrysomeloidea</taxon>
        <taxon>Cerambycidae</taxon>
        <taxon>Cerambycinae</taxon>
        <taxon>Callichromatini</taxon>
        <taxon>Aromia</taxon>
    </lineage>
</organism>
<evidence type="ECO:0000313" key="1">
    <source>
        <dbReference type="EMBL" id="KAJ8953093.1"/>
    </source>
</evidence>
<dbReference type="AlphaFoldDB" id="A0AAV8YP57"/>
<dbReference type="EMBL" id="JAPWTK010000061">
    <property type="protein sequence ID" value="KAJ8953093.1"/>
    <property type="molecule type" value="Genomic_DNA"/>
</dbReference>
<evidence type="ECO:0000313" key="2">
    <source>
        <dbReference type="Proteomes" id="UP001162162"/>
    </source>
</evidence>
<keyword evidence="2" id="KW-1185">Reference proteome</keyword>
<protein>
    <recommendedName>
        <fullName evidence="3">SWIM-type domain-containing protein</fullName>
    </recommendedName>
</protein>
<dbReference type="Proteomes" id="UP001162162">
    <property type="component" value="Unassembled WGS sequence"/>
</dbReference>
<evidence type="ECO:0008006" key="3">
    <source>
        <dbReference type="Google" id="ProtNLM"/>
    </source>
</evidence>
<sequence length="112" mass="12842">MTNASMQPILKVLKQQRKASREKYADSAIEYVELKREGFLCTVQGRICPEHRVRSKAYSVCLIIDEVEEKILNGLCCFTGGCKHAVAVLMWVHRRSEDYAPTEVTSYWVKSD</sequence>
<name>A0AAV8YP57_9CUCU</name>
<dbReference type="PANTHER" id="PTHR39953">
    <property type="entry name" value="RE54151P"/>
    <property type="match status" value="1"/>
</dbReference>
<accession>A0AAV8YP57</accession>